<dbReference type="PANTHER" id="PTHR43798:SF33">
    <property type="entry name" value="HYDROLASE, PUTATIVE (AFU_ORTHOLOGUE AFUA_2G14860)-RELATED"/>
    <property type="match status" value="1"/>
</dbReference>
<protein>
    <submittedName>
        <fullName evidence="2">Alpha/beta fold hydrolase</fullName>
    </submittedName>
</protein>
<dbReference type="PRINTS" id="PR00111">
    <property type="entry name" value="ABHYDROLASE"/>
</dbReference>
<proteinExistence type="predicted"/>
<dbReference type="RefSeq" id="WP_378405832.1">
    <property type="nucleotide sequence ID" value="NZ_JBHTCS010000017.1"/>
</dbReference>
<keyword evidence="3" id="KW-1185">Reference proteome</keyword>
<accession>A0ABW2RZJ2</accession>
<evidence type="ECO:0000313" key="2">
    <source>
        <dbReference type="EMBL" id="MFC7449117.1"/>
    </source>
</evidence>
<dbReference type="PANTHER" id="PTHR43798">
    <property type="entry name" value="MONOACYLGLYCEROL LIPASE"/>
    <property type="match status" value="1"/>
</dbReference>
<dbReference type="Proteomes" id="UP001596484">
    <property type="component" value="Unassembled WGS sequence"/>
</dbReference>
<dbReference type="InterPro" id="IPR029058">
    <property type="entry name" value="AB_hydrolase_fold"/>
</dbReference>
<dbReference type="EMBL" id="JBHTCS010000017">
    <property type="protein sequence ID" value="MFC7449117.1"/>
    <property type="molecule type" value="Genomic_DNA"/>
</dbReference>
<dbReference type="SUPFAM" id="SSF53474">
    <property type="entry name" value="alpha/beta-Hydrolases"/>
    <property type="match status" value="1"/>
</dbReference>
<keyword evidence="2" id="KW-0378">Hydrolase</keyword>
<dbReference type="Gene3D" id="3.40.50.1820">
    <property type="entry name" value="alpha/beta hydrolase"/>
    <property type="match status" value="1"/>
</dbReference>
<gene>
    <name evidence="2" type="ORF">ACFQS9_14565</name>
</gene>
<dbReference type="InterPro" id="IPR050266">
    <property type="entry name" value="AB_hydrolase_sf"/>
</dbReference>
<evidence type="ECO:0000313" key="3">
    <source>
        <dbReference type="Proteomes" id="UP001596484"/>
    </source>
</evidence>
<comment type="caution">
    <text evidence="2">The sequence shown here is derived from an EMBL/GenBank/DDBJ whole genome shotgun (WGS) entry which is preliminary data.</text>
</comment>
<organism evidence="2 3">
    <name type="scientific">Rhodococcus daqingensis</name>
    <dbReference type="NCBI Taxonomy" id="2479363"/>
    <lineage>
        <taxon>Bacteria</taxon>
        <taxon>Bacillati</taxon>
        <taxon>Actinomycetota</taxon>
        <taxon>Actinomycetes</taxon>
        <taxon>Mycobacteriales</taxon>
        <taxon>Nocardiaceae</taxon>
        <taxon>Rhodococcus</taxon>
    </lineage>
</organism>
<dbReference type="Pfam" id="PF12697">
    <property type="entry name" value="Abhydrolase_6"/>
    <property type="match status" value="1"/>
</dbReference>
<dbReference type="GO" id="GO:0016787">
    <property type="term" value="F:hydrolase activity"/>
    <property type="evidence" value="ECO:0007669"/>
    <property type="project" value="UniProtKB-KW"/>
</dbReference>
<name>A0ABW2RZJ2_9NOCA</name>
<feature type="domain" description="AB hydrolase-1" evidence="1">
    <location>
        <begin position="52"/>
        <end position="269"/>
    </location>
</feature>
<reference evidence="3" key="1">
    <citation type="journal article" date="2019" name="Int. J. Syst. Evol. Microbiol.">
        <title>The Global Catalogue of Microorganisms (GCM) 10K type strain sequencing project: providing services to taxonomists for standard genome sequencing and annotation.</title>
        <authorList>
            <consortium name="The Broad Institute Genomics Platform"/>
            <consortium name="The Broad Institute Genome Sequencing Center for Infectious Disease"/>
            <person name="Wu L."/>
            <person name="Ma J."/>
        </authorList>
    </citation>
    <scope>NUCLEOTIDE SEQUENCE [LARGE SCALE GENOMIC DNA]</scope>
    <source>
        <strain evidence="3">ICMP 19430</strain>
    </source>
</reference>
<dbReference type="InterPro" id="IPR000073">
    <property type="entry name" value="AB_hydrolase_1"/>
</dbReference>
<evidence type="ECO:0000259" key="1">
    <source>
        <dbReference type="Pfam" id="PF12697"/>
    </source>
</evidence>
<sequence>MDDDTQIRTKSRFDAAYDAVLARWHEVTVLETTSEFGVTRVHACGPTGAPPVLLLHGGGATSTAWSAVATALGRTHRVYAPDLIGDAGRSVPGDRRPRTPADLITWLDTVRAELGLPRASLIGHSYGAWMALAYALSRPDAVDRLALVDPTNCFSGLRVGYVLRSLPMLLRPNESRVRRFIDWETRGRAVDPDWLTVYALGAAGSPRPRVVLPKQPSRTALGELRVPTLVALAEDSRAIDTDRVAAAAHGTLTDIRIEVLPDSSHHSLPGNEPGQLTTILADFLS</sequence>